<dbReference type="GO" id="GO:0016757">
    <property type="term" value="F:glycosyltransferase activity"/>
    <property type="evidence" value="ECO:0007669"/>
    <property type="project" value="InterPro"/>
</dbReference>
<dbReference type="Pfam" id="PF00534">
    <property type="entry name" value="Glycos_transf_1"/>
    <property type="match status" value="1"/>
</dbReference>
<keyword evidence="5" id="KW-1185">Reference proteome</keyword>
<name>A0A7X1SQI9_9PROT</name>
<dbReference type="GO" id="GO:0009103">
    <property type="term" value="P:lipopolysaccharide biosynthetic process"/>
    <property type="evidence" value="ECO:0007669"/>
    <property type="project" value="TreeGrafter"/>
</dbReference>
<protein>
    <submittedName>
        <fullName evidence="4">Glycosyltransferase</fullName>
    </submittedName>
</protein>
<evidence type="ECO:0000313" key="4">
    <source>
        <dbReference type="EMBL" id="MQR98115.1"/>
    </source>
</evidence>
<dbReference type="PANTHER" id="PTHR46401:SF2">
    <property type="entry name" value="GLYCOSYLTRANSFERASE WBBK-RELATED"/>
    <property type="match status" value="1"/>
</dbReference>
<evidence type="ECO:0000256" key="1">
    <source>
        <dbReference type="ARBA" id="ARBA00022679"/>
    </source>
</evidence>
<evidence type="ECO:0000259" key="3">
    <source>
        <dbReference type="Pfam" id="PF13439"/>
    </source>
</evidence>
<accession>A0A7X1SQI9</accession>
<feature type="domain" description="Glycosyl transferase family 1" evidence="2">
    <location>
        <begin position="210"/>
        <end position="359"/>
    </location>
</feature>
<dbReference type="PANTHER" id="PTHR46401">
    <property type="entry name" value="GLYCOSYLTRANSFERASE WBBK-RELATED"/>
    <property type="match status" value="1"/>
</dbReference>
<keyword evidence="1 4" id="KW-0808">Transferase</keyword>
<dbReference type="CDD" id="cd03809">
    <property type="entry name" value="GT4_MtfB-like"/>
    <property type="match status" value="1"/>
</dbReference>
<comment type="caution">
    <text evidence="4">The sequence shown here is derived from an EMBL/GenBank/DDBJ whole genome shotgun (WGS) entry which is preliminary data.</text>
</comment>
<gene>
    <name evidence="4" type="ORF">GFJ39_02680</name>
</gene>
<dbReference type="Proteomes" id="UP000432209">
    <property type="component" value="Unassembled WGS sequence"/>
</dbReference>
<sequence length="385" mass="42845">MIRICFDTRSTGRSGGTGVATYARMLEKACETEGLGHSRLLDMLQNSPDFNPHSFPRQIRRFLRAGSSERTVQMDGMNYQVHDLYRTATVRSRTWHKMTYLESQPPPSLMHWTYPLPLMWKNTKNIVTIHDIIPILHPEYGSFSKTEMNRLLLQCCEQADGIVTVSKAVQTDLVSELGIAEDKITLLPQAVSFSDEELQEANDTPSPCPSNGFLYFGSIEKRKNIGRIITAHGLSRTSRPLTLIGNQGFGAKAELAALHTHPRPDLVHLIPWCSRSALIRAIQEARAVVYPSLAEGFGLPIIEAMMLGTPVITSVGHATEEIAQQAALLVSPVDVKEISEAIHTIGTNNLLYQSLVQAGLLRAEAFQFPSYARKIGNFYRGFIKN</sequence>
<dbReference type="SUPFAM" id="SSF53756">
    <property type="entry name" value="UDP-Glycosyltransferase/glycogen phosphorylase"/>
    <property type="match status" value="1"/>
</dbReference>
<reference evidence="4 5" key="1">
    <citation type="submission" date="2019-10" db="EMBL/GenBank/DDBJ databases">
        <title>Gluconobacter aidae sp. nov., a novel species of acetic acid bacteria isolated in Thailand.</title>
        <authorList>
            <person name="Yukphan P."/>
            <person name="Charoenyingcharoen P."/>
            <person name="Malimas S."/>
            <person name="Muramatsu Y."/>
            <person name="Nakagawa Y."/>
            <person name="Tanasupawat S."/>
            <person name="Yamada Y."/>
        </authorList>
    </citation>
    <scope>NUCLEOTIDE SEQUENCE [LARGE SCALE GENOMIC DNA]</scope>
    <source>
        <strain evidence="4 5">AC10</strain>
    </source>
</reference>
<dbReference type="InterPro" id="IPR001296">
    <property type="entry name" value="Glyco_trans_1"/>
</dbReference>
<dbReference type="InterPro" id="IPR028098">
    <property type="entry name" value="Glyco_trans_4-like_N"/>
</dbReference>
<dbReference type="Gene3D" id="3.40.50.2000">
    <property type="entry name" value="Glycogen Phosphorylase B"/>
    <property type="match status" value="2"/>
</dbReference>
<organism evidence="4 5">
    <name type="scientific">Gluconobacter aidae</name>
    <dbReference type="NCBI Taxonomy" id="2662454"/>
    <lineage>
        <taxon>Bacteria</taxon>
        <taxon>Pseudomonadati</taxon>
        <taxon>Pseudomonadota</taxon>
        <taxon>Alphaproteobacteria</taxon>
        <taxon>Acetobacterales</taxon>
        <taxon>Acetobacteraceae</taxon>
        <taxon>Gluconobacter</taxon>
    </lineage>
</organism>
<dbReference type="Pfam" id="PF13439">
    <property type="entry name" value="Glyco_transf_4"/>
    <property type="match status" value="1"/>
</dbReference>
<dbReference type="AlphaFoldDB" id="A0A7X1SQI9"/>
<evidence type="ECO:0000259" key="2">
    <source>
        <dbReference type="Pfam" id="PF00534"/>
    </source>
</evidence>
<feature type="domain" description="Glycosyltransferase subfamily 4-like N-terminal" evidence="3">
    <location>
        <begin position="106"/>
        <end position="191"/>
    </location>
</feature>
<proteinExistence type="predicted"/>
<dbReference type="EMBL" id="WIPH01000003">
    <property type="protein sequence ID" value="MQR98115.1"/>
    <property type="molecule type" value="Genomic_DNA"/>
</dbReference>
<evidence type="ECO:0000313" key="5">
    <source>
        <dbReference type="Proteomes" id="UP000432209"/>
    </source>
</evidence>